<protein>
    <recommendedName>
        <fullName evidence="9">Ribosomal RNA small subunit methyltransferase Nep1</fullName>
        <ecNumber evidence="9">2.1.1.-</ecNumber>
    </recommendedName>
    <alternativeName>
        <fullName evidence="9">16S rRNA (pseudouridine-N1-)-methyltransferase Nep1</fullName>
    </alternativeName>
</protein>
<feature type="binding site" evidence="9">
    <location>
        <position position="172"/>
    </location>
    <ligand>
        <name>S-adenosyl-L-methionine</name>
        <dbReference type="ChEBI" id="CHEBI:59789"/>
    </ligand>
</feature>
<keyword evidence="11" id="KW-1185">Reference proteome</keyword>
<reference evidence="10 11" key="1">
    <citation type="submission" date="2015-04" db="EMBL/GenBank/DDBJ databases">
        <title>The complete genome sequence of the hyperthermophilic, obligate iron-reducing archaeon Geoglobus ahangari strain 234T.</title>
        <authorList>
            <person name="Manzella M.P."/>
            <person name="Holmes D.E."/>
            <person name="Rocheleau J.M."/>
            <person name="Chung A."/>
            <person name="Reguera G."/>
            <person name="Kashefi K."/>
        </authorList>
    </citation>
    <scope>NUCLEOTIDE SEQUENCE [LARGE SCALE GENOMIC DNA]</scope>
    <source>
        <strain evidence="10 11">234</strain>
    </source>
</reference>
<sequence length="214" mass="24379">MRFVFLEASLETIPPEIADHEVVRRDAKRRGKRPEEILLDDSKHHRAMEGLENREKRGRPDIVHQCLLALLDSSLEDFEVYVHTVAGKVIRVNRKTRLPRNYNRFVGLMEDLFRKGKISAGGDVLLEIVDVGIDELISRNAVVMHEGYDVRPLLEAAGSEGLVVCIGAFPHGDFDDELWRIFEEKGVRFAGFGDRPRTSLYVTYKTVCILEGFS</sequence>
<keyword evidence="2 9" id="KW-0690">Ribosome biogenesis</keyword>
<accession>A0A0F7IEE5</accession>
<dbReference type="PATRIC" id="fig|113653.22.peg.763"/>
<keyword evidence="4 9" id="KW-0489">Methyltransferase</keyword>
<evidence type="ECO:0000313" key="11">
    <source>
        <dbReference type="Proteomes" id="UP000034723"/>
    </source>
</evidence>
<dbReference type="RefSeq" id="WP_048094789.1">
    <property type="nucleotide sequence ID" value="NZ_CP011267.1"/>
</dbReference>
<gene>
    <name evidence="9" type="primary">nep1</name>
    <name evidence="10" type="ORF">GAH_00763</name>
</gene>
<evidence type="ECO:0000256" key="8">
    <source>
        <dbReference type="ARBA" id="ARBA00022884"/>
    </source>
</evidence>
<evidence type="ECO:0000256" key="9">
    <source>
        <dbReference type="HAMAP-Rule" id="MF_00554"/>
    </source>
</evidence>
<proteinExistence type="inferred from homology"/>
<dbReference type="Gene3D" id="3.40.1280.10">
    <property type="match status" value="1"/>
</dbReference>
<dbReference type="InterPro" id="IPR005304">
    <property type="entry name" value="Rbsml_bgen_MeTrfase_EMG1/NEP1"/>
</dbReference>
<dbReference type="PANTHER" id="PTHR12636:SF5">
    <property type="entry name" value="RIBOSOMAL RNA SMALL SUBUNIT METHYLTRANSFERASE NEP1"/>
    <property type="match status" value="1"/>
</dbReference>
<dbReference type="Pfam" id="PF03587">
    <property type="entry name" value="EMG1"/>
    <property type="match status" value="1"/>
</dbReference>
<dbReference type="GO" id="GO:0070475">
    <property type="term" value="P:rRNA base methylation"/>
    <property type="evidence" value="ECO:0007669"/>
    <property type="project" value="InterPro"/>
</dbReference>
<keyword evidence="8 9" id="KW-0694">RNA-binding</keyword>
<dbReference type="GeneID" id="24803345"/>
<dbReference type="EMBL" id="CP011267">
    <property type="protein sequence ID" value="AKG91902.1"/>
    <property type="molecule type" value="Genomic_DNA"/>
</dbReference>
<keyword evidence="6 9" id="KW-0949">S-adenosyl-L-methionine</keyword>
<evidence type="ECO:0000256" key="6">
    <source>
        <dbReference type="ARBA" id="ARBA00022691"/>
    </source>
</evidence>
<dbReference type="InterPro" id="IPR023503">
    <property type="entry name" value="Ribosome_NEP1_arc"/>
</dbReference>
<name>A0A0F7IEE5_9EURY</name>
<feature type="site" description="Interaction with substrate rRNA" evidence="9">
    <location>
        <position position="59"/>
    </location>
</feature>
<dbReference type="HOGENOM" id="CLU_055846_1_3_2"/>
<feature type="site" description="Stabilizes Arg-xx" evidence="9">
    <location>
        <position position="61"/>
    </location>
</feature>
<dbReference type="CDD" id="cd18088">
    <property type="entry name" value="Nep1-like"/>
    <property type="match status" value="1"/>
</dbReference>
<dbReference type="FunCoup" id="A0A0F7IEE5">
    <property type="interactions" value="126"/>
</dbReference>
<dbReference type="KEGG" id="gah:GAH_00763"/>
<comment type="function">
    <text evidence="9">Methyltransferase involved in ribosomal biogenesis. Specifically catalyzes the N1-methylation of the pseudouridine corresponding to position 914 in M.jannaschii 16S rRNA.</text>
</comment>
<dbReference type="InterPro" id="IPR029026">
    <property type="entry name" value="tRNA_m1G_MTases_N"/>
</dbReference>
<evidence type="ECO:0000256" key="7">
    <source>
        <dbReference type="ARBA" id="ARBA00022730"/>
    </source>
</evidence>
<dbReference type="PANTHER" id="PTHR12636">
    <property type="entry name" value="NEP1/MRA1"/>
    <property type="match status" value="1"/>
</dbReference>
<organism evidence="10 11">
    <name type="scientific">Geoglobus ahangari</name>
    <dbReference type="NCBI Taxonomy" id="113653"/>
    <lineage>
        <taxon>Archaea</taxon>
        <taxon>Methanobacteriati</taxon>
        <taxon>Methanobacteriota</taxon>
        <taxon>Archaeoglobi</taxon>
        <taxon>Archaeoglobales</taxon>
        <taxon>Archaeoglobaceae</taxon>
        <taxon>Geoglobus</taxon>
    </lineage>
</organism>
<evidence type="ECO:0000256" key="5">
    <source>
        <dbReference type="ARBA" id="ARBA00022679"/>
    </source>
</evidence>
<dbReference type="GO" id="GO:0019843">
    <property type="term" value="F:rRNA binding"/>
    <property type="evidence" value="ECO:0007669"/>
    <property type="project" value="UniProtKB-UniRule"/>
</dbReference>
<keyword evidence="7 9" id="KW-0699">rRNA-binding</keyword>
<feature type="site" description="Interaction with substrate rRNA" evidence="9">
    <location>
        <position position="100"/>
    </location>
</feature>
<dbReference type="Proteomes" id="UP000034723">
    <property type="component" value="Chromosome"/>
</dbReference>
<feature type="binding site" evidence="9">
    <location>
        <position position="167"/>
    </location>
    <ligand>
        <name>S-adenosyl-L-methionine</name>
        <dbReference type="ChEBI" id="CHEBI:59789"/>
    </ligand>
</feature>
<dbReference type="AlphaFoldDB" id="A0A0F7IEE5"/>
<dbReference type="STRING" id="113653.GAH_00763"/>
<dbReference type="InterPro" id="IPR029028">
    <property type="entry name" value="Alpha/beta_knot_MTases"/>
</dbReference>
<evidence type="ECO:0000313" key="10">
    <source>
        <dbReference type="EMBL" id="AKG91902.1"/>
    </source>
</evidence>
<dbReference type="HAMAP" id="MF_00554">
    <property type="entry name" value="NEP1"/>
    <property type="match status" value="1"/>
</dbReference>
<feature type="site" description="Interaction with substrate rRNA" evidence="9">
    <location>
        <position position="104"/>
    </location>
</feature>
<dbReference type="InParanoid" id="A0A0F7IEE5"/>
<comment type="similarity">
    <text evidence="1 9">Belongs to the class IV-like SAM-binding methyltransferase superfamily. RNA methyltransferase NEP1 family.</text>
</comment>
<feature type="site" description="Interaction with substrate rRNA" evidence="9">
    <location>
        <position position="97"/>
    </location>
</feature>
<dbReference type="SUPFAM" id="SSF75217">
    <property type="entry name" value="alpha/beta knot"/>
    <property type="match status" value="1"/>
</dbReference>
<comment type="catalytic activity">
    <reaction evidence="9">
        <text>a pseudouridine in rRNA + S-adenosyl-L-methionine = an N(1)-methylpseudouridine in rRNA + S-adenosyl-L-homocysteine + H(+)</text>
        <dbReference type="Rhea" id="RHEA:46696"/>
        <dbReference type="Rhea" id="RHEA-COMP:11634"/>
        <dbReference type="Rhea" id="RHEA-COMP:13933"/>
        <dbReference type="ChEBI" id="CHEBI:15378"/>
        <dbReference type="ChEBI" id="CHEBI:57856"/>
        <dbReference type="ChEBI" id="CHEBI:59789"/>
        <dbReference type="ChEBI" id="CHEBI:65314"/>
        <dbReference type="ChEBI" id="CHEBI:74890"/>
    </reaction>
</comment>
<keyword evidence="5 9" id="KW-0808">Transferase</keyword>
<comment type="subunit">
    <text evidence="9">Homodimer.</text>
</comment>
<evidence type="ECO:0000256" key="2">
    <source>
        <dbReference type="ARBA" id="ARBA00022517"/>
    </source>
</evidence>
<feature type="binding site" evidence="9">
    <location>
        <begin position="192"/>
        <end position="197"/>
    </location>
    <ligand>
        <name>S-adenosyl-L-methionine</name>
        <dbReference type="ChEBI" id="CHEBI:59789"/>
    </ligand>
</feature>
<dbReference type="EC" id="2.1.1.-" evidence="9"/>
<evidence type="ECO:0000256" key="1">
    <source>
        <dbReference type="ARBA" id="ARBA00008115"/>
    </source>
</evidence>
<keyword evidence="3 9" id="KW-0698">rRNA processing</keyword>
<evidence type="ECO:0000256" key="4">
    <source>
        <dbReference type="ARBA" id="ARBA00022603"/>
    </source>
</evidence>
<dbReference type="GO" id="GO:0070037">
    <property type="term" value="F:rRNA (pseudouridine) methyltransferase activity"/>
    <property type="evidence" value="ECO:0007669"/>
    <property type="project" value="UniProtKB-UniRule"/>
</dbReference>
<evidence type="ECO:0000256" key="3">
    <source>
        <dbReference type="ARBA" id="ARBA00022552"/>
    </source>
</evidence>